<gene>
    <name evidence="3" type="ORF">ACFOEN_11470</name>
</gene>
<dbReference type="PANTHER" id="PTHR10983">
    <property type="entry name" value="1-ACYLGLYCEROL-3-PHOSPHATE ACYLTRANSFERASE-RELATED"/>
    <property type="match status" value="1"/>
</dbReference>
<evidence type="ECO:0000256" key="1">
    <source>
        <dbReference type="SAM" id="Phobius"/>
    </source>
</evidence>
<dbReference type="Pfam" id="PF01553">
    <property type="entry name" value="Acyltransferase"/>
    <property type="match status" value="1"/>
</dbReference>
<reference evidence="4" key="1">
    <citation type="journal article" date="2019" name="Int. J. Syst. Evol. Microbiol.">
        <title>The Global Catalogue of Microorganisms (GCM) 10K type strain sequencing project: providing services to taxonomists for standard genome sequencing and annotation.</title>
        <authorList>
            <consortium name="The Broad Institute Genomics Platform"/>
            <consortium name="The Broad Institute Genome Sequencing Center for Infectious Disease"/>
            <person name="Wu L."/>
            <person name="Ma J."/>
        </authorList>
    </citation>
    <scope>NUCLEOTIDE SEQUENCE [LARGE SCALE GENOMIC DNA]</scope>
    <source>
        <strain evidence="4">KCTC 52168</strain>
    </source>
</reference>
<dbReference type="GO" id="GO:0016746">
    <property type="term" value="F:acyltransferase activity"/>
    <property type="evidence" value="ECO:0007669"/>
    <property type="project" value="UniProtKB-KW"/>
</dbReference>
<keyword evidence="1" id="KW-0472">Membrane</keyword>
<name>A0ABV7H391_9BURK</name>
<accession>A0ABV7H391</accession>
<evidence type="ECO:0000313" key="4">
    <source>
        <dbReference type="Proteomes" id="UP001595556"/>
    </source>
</evidence>
<keyword evidence="1" id="KW-1133">Transmembrane helix</keyword>
<keyword evidence="3" id="KW-0012">Acyltransferase</keyword>
<keyword evidence="3" id="KW-0808">Transferase</keyword>
<evidence type="ECO:0000313" key="3">
    <source>
        <dbReference type="EMBL" id="MFC3148260.1"/>
    </source>
</evidence>
<dbReference type="InterPro" id="IPR002123">
    <property type="entry name" value="Plipid/glycerol_acylTrfase"/>
</dbReference>
<organism evidence="3 4">
    <name type="scientific">Piscinibacterium candidicorallinum</name>
    <dbReference type="NCBI Taxonomy" id="1793872"/>
    <lineage>
        <taxon>Bacteria</taxon>
        <taxon>Pseudomonadati</taxon>
        <taxon>Pseudomonadota</taxon>
        <taxon>Betaproteobacteria</taxon>
        <taxon>Burkholderiales</taxon>
        <taxon>Piscinibacterium</taxon>
    </lineage>
</organism>
<protein>
    <submittedName>
        <fullName evidence="3">Acyltransferase</fullName>
        <ecNumber evidence="3">2.3.-.-</ecNumber>
    </submittedName>
</protein>
<dbReference type="CDD" id="cd07990">
    <property type="entry name" value="LPLAT_LCLAT1-like"/>
    <property type="match status" value="1"/>
</dbReference>
<dbReference type="EC" id="2.3.-.-" evidence="3"/>
<feature type="domain" description="Phospholipid/glycerol acyltransferase" evidence="2">
    <location>
        <begin position="88"/>
        <end position="234"/>
    </location>
</feature>
<proteinExistence type="predicted"/>
<dbReference type="SUPFAM" id="SSF69593">
    <property type="entry name" value="Glycerol-3-phosphate (1)-acyltransferase"/>
    <property type="match status" value="1"/>
</dbReference>
<dbReference type="PANTHER" id="PTHR10983:SF16">
    <property type="entry name" value="LYSOCARDIOLIPIN ACYLTRANSFERASE 1"/>
    <property type="match status" value="1"/>
</dbReference>
<dbReference type="SMART" id="SM00563">
    <property type="entry name" value="PlsC"/>
    <property type="match status" value="1"/>
</dbReference>
<comment type="caution">
    <text evidence="3">The sequence shown here is derived from an EMBL/GenBank/DDBJ whole genome shotgun (WGS) entry which is preliminary data.</text>
</comment>
<evidence type="ECO:0000259" key="2">
    <source>
        <dbReference type="SMART" id="SM00563"/>
    </source>
</evidence>
<keyword evidence="1" id="KW-0812">Transmembrane</keyword>
<dbReference type="NCBIfam" id="NF010621">
    <property type="entry name" value="PRK14014.1"/>
    <property type="match status" value="1"/>
</dbReference>
<dbReference type="Proteomes" id="UP001595556">
    <property type="component" value="Unassembled WGS sequence"/>
</dbReference>
<dbReference type="RefSeq" id="WP_377304024.1">
    <property type="nucleotide sequence ID" value="NZ_CP180191.1"/>
</dbReference>
<dbReference type="EMBL" id="JBHRTI010000004">
    <property type="protein sequence ID" value="MFC3148260.1"/>
    <property type="molecule type" value="Genomic_DNA"/>
</dbReference>
<keyword evidence="4" id="KW-1185">Reference proteome</keyword>
<sequence>MNSIVNTLRGALSYLFLGLNTIFWAVIIVPLSVLKLLMPAGALRDTLDRFLNACALNWCGGNNAWVALTQRVQWDVQGTDGLDERGWYLVTSNHQSWTDIVVLQKIFHRKIPFLKFFLKQQLIYVPVIGLAWWGLDFPFMRRHSKEFLAKHPEQRGKDTAATKAACAKFSRIPTSVMNFVEGTRFTAAKHARQVSDGGSELVHLLKPKATGMALAIEALGEKFSSLLSVSIVYPEGVPSFWGYWSGQMRRVIVRVHRIEIPARFMQGDYEGDAALRRDFQLWLNDLWAAKDRELAALKAVA</sequence>
<feature type="transmembrane region" description="Helical" evidence="1">
    <location>
        <begin position="12"/>
        <end position="34"/>
    </location>
</feature>